<gene>
    <name evidence="2" type="ORF">OVN521_LOCUS41561</name>
</gene>
<proteinExistence type="predicted"/>
<evidence type="ECO:0000313" key="2">
    <source>
        <dbReference type="EMBL" id="CAF4515636.1"/>
    </source>
</evidence>
<dbReference type="EMBL" id="CAJOBG010055483">
    <property type="protein sequence ID" value="CAF4515636.1"/>
    <property type="molecule type" value="Genomic_DNA"/>
</dbReference>
<reference evidence="2" key="1">
    <citation type="submission" date="2021-02" db="EMBL/GenBank/DDBJ databases">
        <authorList>
            <person name="Nowell W R."/>
        </authorList>
    </citation>
    <scope>NUCLEOTIDE SEQUENCE</scope>
</reference>
<name>A0A820WGN6_9BILA</name>
<comment type="caution">
    <text evidence="2">The sequence shown here is derived from an EMBL/GenBank/DDBJ whole genome shotgun (WGS) entry which is preliminary data.</text>
</comment>
<organism evidence="2 3">
    <name type="scientific">Rotaria magnacalcarata</name>
    <dbReference type="NCBI Taxonomy" id="392030"/>
    <lineage>
        <taxon>Eukaryota</taxon>
        <taxon>Metazoa</taxon>
        <taxon>Spiralia</taxon>
        <taxon>Gnathifera</taxon>
        <taxon>Rotifera</taxon>
        <taxon>Eurotatoria</taxon>
        <taxon>Bdelloidea</taxon>
        <taxon>Philodinida</taxon>
        <taxon>Philodinidae</taxon>
        <taxon>Rotaria</taxon>
    </lineage>
</organism>
<feature type="region of interest" description="Disordered" evidence="1">
    <location>
        <begin position="85"/>
        <end position="132"/>
    </location>
</feature>
<keyword evidence="3" id="KW-1185">Reference proteome</keyword>
<accession>A0A820WGN6</accession>
<feature type="non-terminal residue" evidence="2">
    <location>
        <position position="132"/>
    </location>
</feature>
<protein>
    <submittedName>
        <fullName evidence="2">Uncharacterized protein</fullName>
    </submittedName>
</protein>
<dbReference type="AlphaFoldDB" id="A0A820WGN6"/>
<evidence type="ECO:0000313" key="3">
    <source>
        <dbReference type="Proteomes" id="UP000663866"/>
    </source>
</evidence>
<dbReference type="Proteomes" id="UP000663866">
    <property type="component" value="Unassembled WGS sequence"/>
</dbReference>
<evidence type="ECO:0000256" key="1">
    <source>
        <dbReference type="SAM" id="MobiDB-lite"/>
    </source>
</evidence>
<feature type="compositionally biased region" description="Polar residues" evidence="1">
    <location>
        <begin position="117"/>
        <end position="132"/>
    </location>
</feature>
<sequence length="132" mass="15210">MASNNSSGKWSVRIVPLPTSINYIRLAHELRLPQSRVFIPKLFNNNISYAWINDFSNEDDANEFVRQWSGASIQGQIIECIASLSRNDQANREPNQQREFRPSTEPKTQREDFDLPNTRSLLMSTNTSETLH</sequence>
<feature type="compositionally biased region" description="Basic and acidic residues" evidence="1">
    <location>
        <begin position="89"/>
        <end position="113"/>
    </location>
</feature>